<dbReference type="STRING" id="694427.Palpr_1156"/>
<keyword evidence="1" id="KW-1133">Transmembrane helix</keyword>
<accession>E4T3K9</accession>
<sequence length="122" mass="14011">MRYLYIFATLFFTVYGQMILKWRILKLNWTMPHTGIWDMVVSYTKFLLDPFIFSGFLSAFIASVCWSMAMTKFQITEAYPFMSLAPAIVFLLGVWLLGETFTIGKVVGLGLIIIGLIVTVRF</sequence>
<evidence type="ECO:0000313" key="4">
    <source>
        <dbReference type="Proteomes" id="UP000008718"/>
    </source>
</evidence>
<dbReference type="RefSeq" id="WP_013444672.1">
    <property type="nucleotide sequence ID" value="NC_014734.1"/>
</dbReference>
<dbReference type="SUPFAM" id="SSF103481">
    <property type="entry name" value="Multidrug resistance efflux transporter EmrE"/>
    <property type="match status" value="1"/>
</dbReference>
<keyword evidence="1" id="KW-0472">Membrane</keyword>
<gene>
    <name evidence="3" type="ordered locus">Palpr_1156</name>
</gene>
<dbReference type="Gene3D" id="1.10.3730.20">
    <property type="match status" value="1"/>
</dbReference>
<dbReference type="Pfam" id="PF00892">
    <property type="entry name" value="EamA"/>
    <property type="match status" value="1"/>
</dbReference>
<dbReference type="Proteomes" id="UP000008718">
    <property type="component" value="Chromosome"/>
</dbReference>
<keyword evidence="1" id="KW-0812">Transmembrane</keyword>
<dbReference type="KEGG" id="ppn:Palpr_1156"/>
<dbReference type="OrthoDB" id="517481at2"/>
<reference key="1">
    <citation type="submission" date="2010-11" db="EMBL/GenBank/DDBJ databases">
        <title>The complete genome of Paludibacter propionicigenes DSM 17365.</title>
        <authorList>
            <consortium name="US DOE Joint Genome Institute (JGI-PGF)"/>
            <person name="Lucas S."/>
            <person name="Copeland A."/>
            <person name="Lapidus A."/>
            <person name="Bruce D."/>
            <person name="Goodwin L."/>
            <person name="Pitluck S."/>
            <person name="Kyrpides N."/>
            <person name="Mavromatis K."/>
            <person name="Ivanova N."/>
            <person name="Munk A.C."/>
            <person name="Brettin T."/>
            <person name="Detter J.C."/>
            <person name="Han C."/>
            <person name="Tapia R."/>
            <person name="Land M."/>
            <person name="Hauser L."/>
            <person name="Markowitz V."/>
            <person name="Cheng J.-F."/>
            <person name="Hugenholtz P."/>
            <person name="Woyke T."/>
            <person name="Wu D."/>
            <person name="Gronow S."/>
            <person name="Wellnitz S."/>
            <person name="Brambilla E."/>
            <person name="Klenk H.-P."/>
            <person name="Eisen J.A."/>
        </authorList>
    </citation>
    <scope>NUCLEOTIDE SEQUENCE</scope>
    <source>
        <strain>WB4</strain>
    </source>
</reference>
<reference evidence="3 4" key="2">
    <citation type="journal article" date="2011" name="Stand. Genomic Sci.">
        <title>Complete genome sequence of Paludibacter propionicigenes type strain (WB4).</title>
        <authorList>
            <person name="Gronow S."/>
            <person name="Munk C."/>
            <person name="Lapidus A."/>
            <person name="Nolan M."/>
            <person name="Lucas S."/>
            <person name="Hammon N."/>
            <person name="Deshpande S."/>
            <person name="Cheng J.F."/>
            <person name="Tapia R."/>
            <person name="Han C."/>
            <person name="Goodwin L."/>
            <person name="Pitluck S."/>
            <person name="Liolios K."/>
            <person name="Ivanova N."/>
            <person name="Mavromatis K."/>
            <person name="Mikhailova N."/>
            <person name="Pati A."/>
            <person name="Chen A."/>
            <person name="Palaniappan K."/>
            <person name="Land M."/>
            <person name="Hauser L."/>
            <person name="Chang Y.J."/>
            <person name="Jeffries C.D."/>
            <person name="Brambilla E."/>
            <person name="Rohde M."/>
            <person name="Goker M."/>
            <person name="Detter J.C."/>
            <person name="Woyke T."/>
            <person name="Bristow J."/>
            <person name="Eisen J.A."/>
            <person name="Markowitz V."/>
            <person name="Hugenholtz P."/>
            <person name="Kyrpides N.C."/>
            <person name="Klenk H.P."/>
        </authorList>
    </citation>
    <scope>NUCLEOTIDE SEQUENCE [LARGE SCALE GENOMIC DNA]</scope>
    <source>
        <strain evidence="4">DSM 17365 / JCM 13257 / WB4</strain>
    </source>
</reference>
<evidence type="ECO:0000313" key="3">
    <source>
        <dbReference type="EMBL" id="ADQ79303.1"/>
    </source>
</evidence>
<feature type="transmembrane region" description="Helical" evidence="1">
    <location>
        <begin position="40"/>
        <end position="66"/>
    </location>
</feature>
<dbReference type="eggNOG" id="COG2076">
    <property type="taxonomic scope" value="Bacteria"/>
</dbReference>
<proteinExistence type="predicted"/>
<evidence type="ECO:0000256" key="1">
    <source>
        <dbReference type="SAM" id="Phobius"/>
    </source>
</evidence>
<dbReference type="HOGENOM" id="CLU_131462_2_3_10"/>
<dbReference type="AlphaFoldDB" id="E4T3K9"/>
<organism evidence="3 4">
    <name type="scientific">Paludibacter propionicigenes (strain DSM 17365 / JCM 13257 / WB4)</name>
    <dbReference type="NCBI Taxonomy" id="694427"/>
    <lineage>
        <taxon>Bacteria</taxon>
        <taxon>Pseudomonadati</taxon>
        <taxon>Bacteroidota</taxon>
        <taxon>Bacteroidia</taxon>
        <taxon>Bacteroidales</taxon>
        <taxon>Paludibacteraceae</taxon>
        <taxon>Paludibacter</taxon>
    </lineage>
</organism>
<dbReference type="InterPro" id="IPR037185">
    <property type="entry name" value="EmrE-like"/>
</dbReference>
<dbReference type="InterPro" id="IPR000620">
    <property type="entry name" value="EamA_dom"/>
</dbReference>
<dbReference type="GO" id="GO:0016020">
    <property type="term" value="C:membrane"/>
    <property type="evidence" value="ECO:0007669"/>
    <property type="project" value="InterPro"/>
</dbReference>
<dbReference type="EMBL" id="CP002345">
    <property type="protein sequence ID" value="ADQ79303.1"/>
    <property type="molecule type" value="Genomic_DNA"/>
</dbReference>
<name>E4T3K9_PALPW</name>
<protein>
    <recommendedName>
        <fullName evidence="2">EamA domain-containing protein</fullName>
    </recommendedName>
</protein>
<evidence type="ECO:0000259" key="2">
    <source>
        <dbReference type="Pfam" id="PF00892"/>
    </source>
</evidence>
<feature type="transmembrane region" description="Helical" evidence="1">
    <location>
        <begin position="78"/>
        <end position="97"/>
    </location>
</feature>
<keyword evidence="4" id="KW-1185">Reference proteome</keyword>
<feature type="domain" description="EamA" evidence="2">
    <location>
        <begin position="7"/>
        <end position="120"/>
    </location>
</feature>
<feature type="transmembrane region" description="Helical" evidence="1">
    <location>
        <begin position="103"/>
        <end position="120"/>
    </location>
</feature>